<reference evidence="2" key="2">
    <citation type="journal article" date="2010" name="Nature">
        <title>Comparative genomics reveals mobile pathogenicity chromosomes in Fusarium.</title>
        <authorList>
            <person name="Ma L.J."/>
            <person name="van der Does H.C."/>
            <person name="Borkovich K.A."/>
            <person name="Coleman J.J."/>
            <person name="Daboussi M.J."/>
            <person name="Di Pietro A."/>
            <person name="Dufresne M."/>
            <person name="Freitag M."/>
            <person name="Grabherr M."/>
            <person name="Henrissat B."/>
            <person name="Houterman P.M."/>
            <person name="Kang S."/>
            <person name="Shim W.B."/>
            <person name="Woloshuk C."/>
            <person name="Xie X."/>
            <person name="Xu J.R."/>
            <person name="Antoniw J."/>
            <person name="Baker S.E."/>
            <person name="Bluhm B.H."/>
            <person name="Breakspear A."/>
            <person name="Brown D.W."/>
            <person name="Butchko R.A."/>
            <person name="Chapman S."/>
            <person name="Coulson R."/>
            <person name="Coutinho P.M."/>
            <person name="Danchin E.G."/>
            <person name="Diener A."/>
            <person name="Gale L.R."/>
            <person name="Gardiner D.M."/>
            <person name="Goff S."/>
            <person name="Hammond-Kosack K.E."/>
            <person name="Hilburn K."/>
            <person name="Hua-Van A."/>
            <person name="Jonkers W."/>
            <person name="Kazan K."/>
            <person name="Kodira C.D."/>
            <person name="Koehrsen M."/>
            <person name="Kumar L."/>
            <person name="Lee Y.H."/>
            <person name="Li L."/>
            <person name="Manners J.M."/>
            <person name="Miranda-Saavedra D."/>
            <person name="Mukherjee M."/>
            <person name="Park G."/>
            <person name="Park J."/>
            <person name="Park S.Y."/>
            <person name="Proctor R.H."/>
            <person name="Regev A."/>
            <person name="Ruiz-Roldan M.C."/>
            <person name="Sain D."/>
            <person name="Sakthikumar S."/>
            <person name="Sykes S."/>
            <person name="Schwartz D.C."/>
            <person name="Turgeon B.G."/>
            <person name="Wapinski I."/>
            <person name="Yoder O."/>
            <person name="Young S."/>
            <person name="Zeng Q."/>
            <person name="Zhou S."/>
            <person name="Galagan J."/>
            <person name="Cuomo C.A."/>
            <person name="Kistler H.C."/>
            <person name="Rep M."/>
        </authorList>
    </citation>
    <scope>NUCLEOTIDE SEQUENCE [LARGE SCALE GENOMIC DNA]</scope>
    <source>
        <strain evidence="2">4287</strain>
    </source>
</reference>
<dbReference type="GeneID" id="28961023"/>
<dbReference type="KEGG" id="fox:FOXG_20317"/>
<evidence type="ECO:0000313" key="2">
    <source>
        <dbReference type="EMBL" id="KNB10214.1"/>
    </source>
</evidence>
<accession>A0A0J9VG48</accession>
<proteinExistence type="predicted"/>
<evidence type="ECO:0000256" key="1">
    <source>
        <dbReference type="SAM" id="MobiDB-lite"/>
    </source>
</evidence>
<name>A0A0J9VG48_FUSO4</name>
<feature type="compositionally biased region" description="Polar residues" evidence="1">
    <location>
        <begin position="1"/>
        <end position="22"/>
    </location>
</feature>
<protein>
    <submittedName>
        <fullName evidence="2">Uncharacterized protein</fullName>
    </submittedName>
</protein>
<dbReference type="EMBL" id="DS231708">
    <property type="protein sequence ID" value="KNB10214.1"/>
    <property type="molecule type" value="Genomic_DNA"/>
</dbReference>
<feature type="region of interest" description="Disordered" evidence="1">
    <location>
        <begin position="1"/>
        <end position="57"/>
    </location>
</feature>
<reference evidence="2" key="1">
    <citation type="submission" date="2007-04" db="EMBL/GenBank/DDBJ databases">
        <authorList>
            <consortium name="The Broad Institute Genome Sequencing Platform"/>
            <person name="Birren B."/>
            <person name="Lander E."/>
            <person name="Galagan J."/>
            <person name="Nusbaum C."/>
            <person name="Devon K."/>
            <person name="Ma L.-J."/>
            <person name="Jaffe D."/>
            <person name="Butler J."/>
            <person name="Alvarez P."/>
            <person name="Gnerre S."/>
            <person name="Grabherr M."/>
            <person name="Kleber M."/>
            <person name="Mauceli E."/>
            <person name="Brockman W."/>
            <person name="MacCallum I.A."/>
            <person name="Young S."/>
            <person name="LaButti K."/>
            <person name="DeCaprio D."/>
            <person name="Crawford M."/>
            <person name="Koehrsen M."/>
            <person name="Engels R."/>
            <person name="Montgomery P."/>
            <person name="Pearson M."/>
            <person name="Howarth C."/>
            <person name="Larson L."/>
            <person name="White J."/>
            <person name="O'Leary S."/>
            <person name="Kodira C."/>
            <person name="Zeng Q."/>
            <person name="Yandava C."/>
            <person name="Alvarado L."/>
            <person name="Kistler C."/>
            <person name="Shim W.-B."/>
            <person name="Kang S."/>
            <person name="Woloshuk C."/>
        </authorList>
    </citation>
    <scope>NUCLEOTIDE SEQUENCE</scope>
    <source>
        <strain evidence="2">4287</strain>
    </source>
</reference>
<organism evidence="2 3">
    <name type="scientific">Fusarium oxysporum f. sp. lycopersici (strain 4287 / CBS 123668 / FGSC 9935 / NRRL 34936)</name>
    <name type="common">Fusarium vascular wilt of tomato</name>
    <dbReference type="NCBI Taxonomy" id="426428"/>
    <lineage>
        <taxon>Eukaryota</taxon>
        <taxon>Fungi</taxon>
        <taxon>Dikarya</taxon>
        <taxon>Ascomycota</taxon>
        <taxon>Pezizomycotina</taxon>
        <taxon>Sordariomycetes</taxon>
        <taxon>Hypocreomycetidae</taxon>
        <taxon>Hypocreales</taxon>
        <taxon>Nectriaceae</taxon>
        <taxon>Fusarium</taxon>
        <taxon>Fusarium oxysporum species complex</taxon>
    </lineage>
</organism>
<dbReference type="Proteomes" id="UP000009097">
    <property type="component" value="Unassembled WGS sequence"/>
</dbReference>
<evidence type="ECO:0000313" key="3">
    <source>
        <dbReference type="Proteomes" id="UP000009097"/>
    </source>
</evidence>
<dbReference type="VEuPathDB" id="FungiDB:FOXG_20317"/>
<gene>
    <name evidence="2" type="ORF">FOXG_20317</name>
</gene>
<dbReference type="RefSeq" id="XP_018248259.1">
    <property type="nucleotide sequence ID" value="XM_018400587.1"/>
</dbReference>
<dbReference type="AlphaFoldDB" id="A0A0J9VG48"/>
<sequence length="57" mass="6309">MESINQNQGKLSRSQITHSVAGSQRDRGSHPEAGAGAQHQSYGRVRGPSAESWWRFE</sequence>